<proteinExistence type="inferred from homology"/>
<evidence type="ECO:0000313" key="6">
    <source>
        <dbReference type="Proteomes" id="UP000198651"/>
    </source>
</evidence>
<dbReference type="Gene3D" id="3.20.20.70">
    <property type="entry name" value="Aldolase class I"/>
    <property type="match status" value="1"/>
</dbReference>
<dbReference type="PANTHER" id="PTHR43819:SF1">
    <property type="entry name" value="ARCHAEAL-TYPE GLUTAMATE SYNTHASE [NADPH]"/>
    <property type="match status" value="1"/>
</dbReference>
<dbReference type="GO" id="GO:0006537">
    <property type="term" value="P:glutamate biosynthetic process"/>
    <property type="evidence" value="ECO:0007669"/>
    <property type="project" value="InterPro"/>
</dbReference>
<reference evidence="6" key="1">
    <citation type="submission" date="2015-11" db="EMBL/GenBank/DDBJ databases">
        <authorList>
            <person name="Seth-Smith H.M.B."/>
        </authorList>
    </citation>
    <scope>NUCLEOTIDE SEQUENCE [LARGE SCALE GENOMIC DNA]</scope>
    <source>
        <strain evidence="6">2013Ark11</strain>
    </source>
</reference>
<feature type="transmembrane region" description="Helical" evidence="3">
    <location>
        <begin position="12"/>
        <end position="32"/>
    </location>
</feature>
<evidence type="ECO:0000256" key="1">
    <source>
        <dbReference type="ARBA" id="ARBA00009716"/>
    </source>
</evidence>
<organism evidence="5 6">
    <name type="scientific">Candidatus Ichthyocystis hellenicum</name>
    <dbReference type="NCBI Taxonomy" id="1561003"/>
    <lineage>
        <taxon>Bacteria</taxon>
        <taxon>Pseudomonadati</taxon>
        <taxon>Pseudomonadota</taxon>
        <taxon>Betaproteobacteria</taxon>
        <taxon>Burkholderiales</taxon>
        <taxon>Candidatus Ichthyocystis</taxon>
    </lineage>
</organism>
<gene>
    <name evidence="5" type="primary">gltB</name>
    <name evidence="5" type="ORF">Ark11_0077</name>
</gene>
<dbReference type="InterPro" id="IPR002932">
    <property type="entry name" value="Glu_synthdom"/>
</dbReference>
<dbReference type="Proteomes" id="UP000198651">
    <property type="component" value="Chromosome I"/>
</dbReference>
<dbReference type="RefSeq" id="WP_092342486.1">
    <property type="nucleotide sequence ID" value="NZ_FLSL01000084.1"/>
</dbReference>
<dbReference type="Pfam" id="PF01645">
    <property type="entry name" value="Glu_synthase"/>
    <property type="match status" value="1"/>
</dbReference>
<dbReference type="PIRSF" id="PIRSF006429">
    <property type="entry name" value="GOGAT_lg_2"/>
    <property type="match status" value="1"/>
</dbReference>
<dbReference type="OrthoDB" id="9758182at2"/>
<dbReference type="STRING" id="1561003.Ark11_0077"/>
<keyword evidence="3" id="KW-0812">Transmembrane</keyword>
<evidence type="ECO:0000313" key="5">
    <source>
        <dbReference type="EMBL" id="CUT16937.1"/>
    </source>
</evidence>
<evidence type="ECO:0000256" key="3">
    <source>
        <dbReference type="SAM" id="Phobius"/>
    </source>
</evidence>
<dbReference type="InterPro" id="IPR013785">
    <property type="entry name" value="Aldolase_TIM"/>
</dbReference>
<keyword evidence="3" id="KW-0472">Membrane</keyword>
<dbReference type="PATRIC" id="fig|1561003.3.peg.76"/>
<dbReference type="SUPFAM" id="SSF51395">
    <property type="entry name" value="FMN-linked oxidoreductases"/>
    <property type="match status" value="1"/>
</dbReference>
<dbReference type="EMBL" id="LN906597">
    <property type="protein sequence ID" value="CUT16937.1"/>
    <property type="molecule type" value="Genomic_DNA"/>
</dbReference>
<keyword evidence="6" id="KW-1185">Reference proteome</keyword>
<dbReference type="PANTHER" id="PTHR43819">
    <property type="entry name" value="ARCHAEAL-TYPE GLUTAMATE SYNTHASE [NADPH]"/>
    <property type="match status" value="1"/>
</dbReference>
<evidence type="ECO:0000256" key="2">
    <source>
        <dbReference type="PIRNR" id="PIRNR006429"/>
    </source>
</evidence>
<feature type="domain" description="Glutamate synthase" evidence="4">
    <location>
        <begin position="131"/>
        <end position="462"/>
    </location>
</feature>
<evidence type="ECO:0000259" key="4">
    <source>
        <dbReference type="Pfam" id="PF01645"/>
    </source>
</evidence>
<dbReference type="CDD" id="cd02808">
    <property type="entry name" value="GltS_FMN"/>
    <property type="match status" value="1"/>
</dbReference>
<protein>
    <submittedName>
        <fullName evidence="5">Glutamate synthase</fullName>
    </submittedName>
</protein>
<sequence length="494" mass="54933">MSLIDILEHIATFIVSAPFFVIILLILIVYLYDVLQKKHTVLRNFPVIGHFRYLLEKQGDYLRQYFFSGDREEMPFDRSTRSWIYRMAKDEDKVIAFGSTYDIKKEGAIIFSNAVFSVRMQDVVPVPSISIGEGYCDSPFETKSLINISGMSYGALSKPAVQALSRGAAESGCWLNTGEGGVSPYHLEGNADLIAQIGTALYGFRDQEGNFSWTRLEEVSSNPSVKAFEIKLSQGAKPGKGGLLPALKVTDEIAKIRCIQAYKDSVSPNCHRLINSVDTLLDWVVKIREITRKPVGIKTALGGYGFLQDLFTTIQRRGLQDAPDFLVIDGGEGGTGAAPQSLMDFMGLSIREILPITVDLMNKFDLKKRIVLIASGKLATPADVAWALCMGADFVNSARGFLFSLGCIQAMRCHTNCCPTGITTHNVRLQRGLVVEEKYLRVAQYVRNLNKEVEQIAHSCGVVHPRMLRRNHVRLVRNQSSISYADLFPESIKN</sequence>
<name>A0A0S4LZD7_9BURK</name>
<comment type="similarity">
    <text evidence="1 2">Belongs to the glutamate synthase family.</text>
</comment>
<keyword evidence="3" id="KW-1133">Transmembrane helix</keyword>
<dbReference type="AlphaFoldDB" id="A0A0S4LZD7"/>
<dbReference type="GO" id="GO:0015930">
    <property type="term" value="F:glutamate synthase activity"/>
    <property type="evidence" value="ECO:0007669"/>
    <property type="project" value="InterPro"/>
</dbReference>
<dbReference type="InterPro" id="IPR024188">
    <property type="entry name" value="GltB"/>
</dbReference>
<accession>A0A0S4LZD7</accession>